<feature type="region of interest" description="Disordered" evidence="15">
    <location>
        <begin position="1"/>
        <end position="22"/>
    </location>
</feature>
<dbReference type="NCBIfam" id="TIGR01855">
    <property type="entry name" value="IMP_synth_hisH"/>
    <property type="match status" value="1"/>
</dbReference>
<keyword evidence="8 13" id="KW-0368">Histidine biosynthesis</keyword>
<dbReference type="PANTHER" id="PTHR42701:SF1">
    <property type="entry name" value="IMIDAZOLE GLYCEROL PHOSPHATE SYNTHASE SUBUNIT HISH"/>
    <property type="match status" value="1"/>
</dbReference>
<evidence type="ECO:0000256" key="14">
    <source>
        <dbReference type="PIRSR" id="PIRSR000495-1"/>
    </source>
</evidence>
<evidence type="ECO:0000256" key="6">
    <source>
        <dbReference type="ARBA" id="ARBA00022801"/>
    </source>
</evidence>
<evidence type="ECO:0000256" key="15">
    <source>
        <dbReference type="SAM" id="MobiDB-lite"/>
    </source>
</evidence>
<keyword evidence="9 13" id="KW-0456">Lyase</keyword>
<evidence type="ECO:0000259" key="16">
    <source>
        <dbReference type="Pfam" id="PF00117"/>
    </source>
</evidence>
<reference evidence="17 18" key="1">
    <citation type="submission" date="2018-03" db="EMBL/GenBank/DDBJ databases">
        <title>Genomic Encyclopedia of Archaeal and Bacterial Type Strains, Phase II (KMG-II): from individual species to whole genera.</title>
        <authorList>
            <person name="Goeker M."/>
        </authorList>
    </citation>
    <scope>NUCLEOTIDE SEQUENCE [LARGE SCALE GENOMIC DNA]</scope>
    <source>
        <strain evidence="17 18">DSM 44889</strain>
    </source>
</reference>
<dbReference type="GO" id="GO:0004359">
    <property type="term" value="F:glutaminase activity"/>
    <property type="evidence" value="ECO:0007669"/>
    <property type="project" value="UniProtKB-EC"/>
</dbReference>
<keyword evidence="6 13" id="KW-0378">Hydrolase</keyword>
<keyword evidence="18" id="KW-1185">Reference proteome</keyword>
<evidence type="ECO:0000256" key="10">
    <source>
        <dbReference type="ARBA" id="ARBA00025299"/>
    </source>
</evidence>
<evidence type="ECO:0000256" key="9">
    <source>
        <dbReference type="ARBA" id="ARBA00023239"/>
    </source>
</evidence>
<feature type="active site" evidence="13 14">
    <location>
        <position position="221"/>
    </location>
</feature>
<evidence type="ECO:0000256" key="2">
    <source>
        <dbReference type="ARBA" id="ARBA00005091"/>
    </source>
</evidence>
<dbReference type="AlphaFoldDB" id="A0A315ZXP0"/>
<evidence type="ECO:0000313" key="18">
    <source>
        <dbReference type="Proteomes" id="UP000245469"/>
    </source>
</evidence>
<evidence type="ECO:0000256" key="12">
    <source>
        <dbReference type="ARBA" id="ARBA00049534"/>
    </source>
</evidence>
<evidence type="ECO:0000313" key="17">
    <source>
        <dbReference type="EMBL" id="PWJ50245.1"/>
    </source>
</evidence>
<dbReference type="EC" id="3.5.1.2" evidence="13"/>
<evidence type="ECO:0000256" key="11">
    <source>
        <dbReference type="ARBA" id="ARBA00047838"/>
    </source>
</evidence>
<evidence type="ECO:0000256" key="13">
    <source>
        <dbReference type="HAMAP-Rule" id="MF_00278"/>
    </source>
</evidence>
<keyword evidence="4 13" id="KW-0963">Cytoplasm</keyword>
<evidence type="ECO:0000256" key="3">
    <source>
        <dbReference type="ARBA" id="ARBA00011152"/>
    </source>
</evidence>
<dbReference type="EC" id="4.3.2.10" evidence="13"/>
<evidence type="ECO:0000256" key="8">
    <source>
        <dbReference type="ARBA" id="ARBA00023102"/>
    </source>
</evidence>
<dbReference type="PROSITE" id="PS51273">
    <property type="entry name" value="GATASE_TYPE_1"/>
    <property type="match status" value="1"/>
</dbReference>
<dbReference type="Pfam" id="PF00117">
    <property type="entry name" value="GATase"/>
    <property type="match status" value="1"/>
</dbReference>
<dbReference type="Gene3D" id="3.40.50.880">
    <property type="match status" value="1"/>
</dbReference>
<evidence type="ECO:0000256" key="5">
    <source>
        <dbReference type="ARBA" id="ARBA00022605"/>
    </source>
</evidence>
<evidence type="ECO:0000256" key="1">
    <source>
        <dbReference type="ARBA" id="ARBA00004496"/>
    </source>
</evidence>
<dbReference type="GO" id="GO:0000107">
    <property type="term" value="F:imidazoleglycerol-phosphate synthase activity"/>
    <property type="evidence" value="ECO:0007669"/>
    <property type="project" value="UniProtKB-UniRule"/>
</dbReference>
<keyword evidence="7 13" id="KW-0315">Glutamine amidotransferase</keyword>
<dbReference type="EMBL" id="QGDQ01000023">
    <property type="protein sequence ID" value="PWJ50245.1"/>
    <property type="molecule type" value="Genomic_DNA"/>
</dbReference>
<evidence type="ECO:0000256" key="7">
    <source>
        <dbReference type="ARBA" id="ARBA00022962"/>
    </source>
</evidence>
<dbReference type="SUPFAM" id="SSF52317">
    <property type="entry name" value="Class I glutamine amidotransferase-like"/>
    <property type="match status" value="1"/>
</dbReference>
<dbReference type="PANTHER" id="PTHR42701">
    <property type="entry name" value="IMIDAZOLE GLYCEROL PHOSPHATE SYNTHASE SUBUNIT HISH"/>
    <property type="match status" value="1"/>
</dbReference>
<keyword evidence="5 13" id="KW-0028">Amino-acid biosynthesis</keyword>
<comment type="catalytic activity">
    <reaction evidence="12 13">
        <text>L-glutamine + H2O = L-glutamate + NH4(+)</text>
        <dbReference type="Rhea" id="RHEA:15889"/>
        <dbReference type="ChEBI" id="CHEBI:15377"/>
        <dbReference type="ChEBI" id="CHEBI:28938"/>
        <dbReference type="ChEBI" id="CHEBI:29985"/>
        <dbReference type="ChEBI" id="CHEBI:58359"/>
        <dbReference type="EC" id="3.5.1.2"/>
    </reaction>
</comment>
<feature type="compositionally biased region" description="Low complexity" evidence="15">
    <location>
        <begin position="13"/>
        <end position="22"/>
    </location>
</feature>
<feature type="active site" evidence="13 14">
    <location>
        <position position="223"/>
    </location>
</feature>
<sequence>MSTENAAADDLTSANGSANSAAGGARRPRVVVLDYGFGNVRSAVRALERVGADVELTADRRAAQEADGLVVPGVGAFEAVIQGVKSVRGDEVVDRRLAGGRPVLGICVGLQVMFARGVEHGVESEGLGEWPGTVEKLPAAVVPHMGWNTVEAPEGSVLFDGIADERFYFVHSYGVQHWELDDDVRDDGTMRRRRPLVTWAEHGARFVAAVENGPLSATQFHPEKSGDAGAQLLRNWVTSLR</sequence>
<dbReference type="GO" id="GO:0016829">
    <property type="term" value="F:lyase activity"/>
    <property type="evidence" value="ECO:0007669"/>
    <property type="project" value="UniProtKB-KW"/>
</dbReference>
<name>A0A315ZXP0_9ACTN</name>
<accession>A0A315ZXP0</accession>
<dbReference type="GO" id="GO:0000105">
    <property type="term" value="P:L-histidine biosynthetic process"/>
    <property type="evidence" value="ECO:0007669"/>
    <property type="project" value="UniProtKB-UniRule"/>
</dbReference>
<dbReference type="InterPro" id="IPR017926">
    <property type="entry name" value="GATASE"/>
</dbReference>
<dbReference type="FunFam" id="3.40.50.880:FF:000056">
    <property type="entry name" value="Imidazole glycerol phosphate synthase subunit HisH"/>
    <property type="match status" value="1"/>
</dbReference>
<dbReference type="InterPro" id="IPR010139">
    <property type="entry name" value="Imidazole-glycPsynth_HisH"/>
</dbReference>
<dbReference type="InterPro" id="IPR029062">
    <property type="entry name" value="Class_I_gatase-like"/>
</dbReference>
<dbReference type="HAMAP" id="MF_00278">
    <property type="entry name" value="HisH"/>
    <property type="match status" value="1"/>
</dbReference>
<feature type="active site" description="Nucleophile" evidence="13 14">
    <location>
        <position position="107"/>
    </location>
</feature>
<evidence type="ECO:0000256" key="4">
    <source>
        <dbReference type="ARBA" id="ARBA00022490"/>
    </source>
</evidence>
<comment type="catalytic activity">
    <reaction evidence="11 13">
        <text>5-[(5-phospho-1-deoxy-D-ribulos-1-ylimino)methylamino]-1-(5-phospho-beta-D-ribosyl)imidazole-4-carboxamide + L-glutamine = D-erythro-1-(imidazol-4-yl)glycerol 3-phosphate + 5-amino-1-(5-phospho-beta-D-ribosyl)imidazole-4-carboxamide + L-glutamate + H(+)</text>
        <dbReference type="Rhea" id="RHEA:24793"/>
        <dbReference type="ChEBI" id="CHEBI:15378"/>
        <dbReference type="ChEBI" id="CHEBI:29985"/>
        <dbReference type="ChEBI" id="CHEBI:58278"/>
        <dbReference type="ChEBI" id="CHEBI:58359"/>
        <dbReference type="ChEBI" id="CHEBI:58475"/>
        <dbReference type="ChEBI" id="CHEBI:58525"/>
        <dbReference type="EC" id="4.3.2.10"/>
    </reaction>
</comment>
<comment type="subunit">
    <text evidence="3 13">Heterodimer of HisH and HisF.</text>
</comment>
<dbReference type="CDD" id="cd01748">
    <property type="entry name" value="GATase1_IGP_Synthase"/>
    <property type="match status" value="1"/>
</dbReference>
<dbReference type="UniPathway" id="UPA00031">
    <property type="reaction ID" value="UER00010"/>
</dbReference>
<dbReference type="GO" id="GO:0005737">
    <property type="term" value="C:cytoplasm"/>
    <property type="evidence" value="ECO:0007669"/>
    <property type="project" value="UniProtKB-SubCell"/>
</dbReference>
<comment type="caution">
    <text evidence="17">The sequence shown here is derived from an EMBL/GenBank/DDBJ whole genome shotgun (WGS) entry which is preliminary data.</text>
</comment>
<comment type="subcellular location">
    <subcellularLocation>
        <location evidence="1 13">Cytoplasm</location>
    </subcellularLocation>
</comment>
<comment type="function">
    <text evidence="10 13">IGPS catalyzes the conversion of PRFAR and glutamine to IGP, AICAR and glutamate. The HisH subunit catalyzes the hydrolysis of glutamine to glutamate and ammonia as part of the synthesis of IGP and AICAR. The resulting ammonia molecule is channeled to the active site of HisF.</text>
</comment>
<gene>
    <name evidence="13" type="primary">hisH</name>
    <name evidence="17" type="ORF">BXY45_12355</name>
</gene>
<proteinExistence type="inferred from homology"/>
<protein>
    <recommendedName>
        <fullName evidence="13">Imidazole glycerol phosphate synthase subunit HisH</fullName>
        <ecNumber evidence="13">4.3.2.10</ecNumber>
    </recommendedName>
    <alternativeName>
        <fullName evidence="13">IGP synthase glutaminase subunit</fullName>
        <ecNumber evidence="13">3.5.1.2</ecNumber>
    </alternativeName>
    <alternativeName>
        <fullName evidence="13">IGP synthase subunit HisH</fullName>
    </alternativeName>
    <alternativeName>
        <fullName evidence="13">ImGP synthase subunit HisH</fullName>
        <shortName evidence="13">IGPS subunit HisH</shortName>
    </alternativeName>
</protein>
<comment type="pathway">
    <text evidence="2 13">Amino-acid biosynthesis; L-histidine biosynthesis; L-histidine from 5-phospho-alpha-D-ribose 1-diphosphate: step 5/9.</text>
</comment>
<feature type="domain" description="Glutamine amidotransferase" evidence="16">
    <location>
        <begin position="31"/>
        <end position="237"/>
    </location>
</feature>
<organism evidence="17 18">
    <name type="scientific">Quadrisphaera granulorum</name>
    <dbReference type="NCBI Taxonomy" id="317664"/>
    <lineage>
        <taxon>Bacteria</taxon>
        <taxon>Bacillati</taxon>
        <taxon>Actinomycetota</taxon>
        <taxon>Actinomycetes</taxon>
        <taxon>Kineosporiales</taxon>
        <taxon>Kineosporiaceae</taxon>
        <taxon>Quadrisphaera</taxon>
    </lineage>
</organism>
<dbReference type="Proteomes" id="UP000245469">
    <property type="component" value="Unassembled WGS sequence"/>
</dbReference>
<dbReference type="PIRSF" id="PIRSF000495">
    <property type="entry name" value="Amidotransf_hisH"/>
    <property type="match status" value="1"/>
</dbReference>